<dbReference type="PANTHER" id="PTHR13673">
    <property type="entry name" value="ESOPHAGEAL CANCER ASSOCIATED PROTEIN"/>
    <property type="match status" value="1"/>
</dbReference>
<organism evidence="6 7">
    <name type="scientific">Meganyctiphanes norvegica</name>
    <name type="common">Northern krill</name>
    <name type="synonym">Thysanopoda norvegica</name>
    <dbReference type="NCBI Taxonomy" id="48144"/>
    <lineage>
        <taxon>Eukaryota</taxon>
        <taxon>Metazoa</taxon>
        <taxon>Ecdysozoa</taxon>
        <taxon>Arthropoda</taxon>
        <taxon>Crustacea</taxon>
        <taxon>Multicrustacea</taxon>
        <taxon>Malacostraca</taxon>
        <taxon>Eumalacostraca</taxon>
        <taxon>Eucarida</taxon>
        <taxon>Euphausiacea</taxon>
        <taxon>Euphausiidae</taxon>
        <taxon>Meganyctiphanes</taxon>
    </lineage>
</organism>
<name>A0AAV2R345_MEGNR</name>
<keyword evidence="5" id="KW-0653">Protein transport</keyword>
<feature type="non-terminal residue" evidence="6">
    <location>
        <position position="974"/>
    </location>
</feature>
<dbReference type="EMBL" id="CAXKWB010014360">
    <property type="protein sequence ID" value="CAL4110305.1"/>
    <property type="molecule type" value="Genomic_DNA"/>
</dbReference>
<dbReference type="PANTHER" id="PTHR13673:SF0">
    <property type="entry name" value="VPS35 ENDOSOMAL PROTEIN-SORTING FACTOR-LIKE"/>
    <property type="match status" value="1"/>
</dbReference>
<protein>
    <submittedName>
        <fullName evidence="6">Uncharacterized protein</fullName>
    </submittedName>
</protein>
<gene>
    <name evidence="6" type="ORF">MNOR_LOCUS19381</name>
</gene>
<comment type="similarity">
    <text evidence="2">Belongs to the VPS35L family.</text>
</comment>
<evidence type="ECO:0000313" key="7">
    <source>
        <dbReference type="Proteomes" id="UP001497623"/>
    </source>
</evidence>
<dbReference type="GO" id="GO:0032456">
    <property type="term" value="P:endocytic recycling"/>
    <property type="evidence" value="ECO:0007669"/>
    <property type="project" value="InterPro"/>
</dbReference>
<evidence type="ECO:0000256" key="1">
    <source>
        <dbReference type="ARBA" id="ARBA00004177"/>
    </source>
</evidence>
<keyword evidence="3" id="KW-0813">Transport</keyword>
<dbReference type="GO" id="GO:0015031">
    <property type="term" value="P:protein transport"/>
    <property type="evidence" value="ECO:0007669"/>
    <property type="project" value="UniProtKB-KW"/>
</dbReference>
<keyword evidence="7" id="KW-1185">Reference proteome</keyword>
<evidence type="ECO:0000256" key="3">
    <source>
        <dbReference type="ARBA" id="ARBA00022448"/>
    </source>
</evidence>
<dbReference type="InterPro" id="IPR029705">
    <property type="entry name" value="VPS35L"/>
</dbReference>
<evidence type="ECO:0000256" key="4">
    <source>
        <dbReference type="ARBA" id="ARBA00022753"/>
    </source>
</evidence>
<proteinExistence type="inferred from homology"/>
<keyword evidence="4" id="KW-0967">Endosome</keyword>
<evidence type="ECO:0000256" key="2">
    <source>
        <dbReference type="ARBA" id="ARBA00010704"/>
    </source>
</evidence>
<dbReference type="Proteomes" id="UP001497623">
    <property type="component" value="Unassembled WGS sequence"/>
</dbReference>
<sequence>MAKTRKIAARQLNMEKKDLMCEVVQSHPLQGVVDRLLNPSVSVSNSRTTSVPQPIILDPLSIALDGPDPLSQMLEDPSIATENGSLNNNSNTIVTVELALDSLQQHTWDQYRTELQANFSTTHLLTLTSSFLQATEEGVIKTQNSVPDRSRTQGLTGSERIRARLEQLDSLDESGVAGSGGGLREYGGLTQEDFGQRIMGLKQELHNAWNTDQRVKALKICIQCVKLLSSPLPESFYPHKFMLVTDILDVLAQLVYQRLLSKSQSEVSRAEAQETARNWFYKVASIRELLPRLYLEIALLPCYNILSNQEGERALVRLTRMIRGIGDPILAAYAQMYLCRCGSQVYPQVSNYIRENIEDFLHSLKAGVSIDQESGPSSEEESLALLSRIFKPPLEWLMQCLAQRSPHHVLQSVIRACEGSEGLGQSLLLAGILSTFPCHFLAQQAITLTQLCAGCQHPSNSEQYEISADLVDVYYLIVKPENPLIIVQSSKWKIMARMASGKNYIEVSNANLQTEEYNFDAAEVNKLLGDVLKHVRADTISDQPHYPALLKLITTALCNTSDAHLLFTMNNFLGLVSVFQRDSVSMGGWGVTRSVVEALLNYHPEIISDPNLVHHILTLAGALHDTINAMTTGDERRQLSMVLTNFIRRVSYGRDFEAQLDFYANCRASFSNLDTVMSVLVQCVCQLAMNTRSVVKGKHSSKTASFVRGCAAYCFITIPSVASAHVRQRLYLLSASTALLNNCMGQADACLKAAICEVPEILSPSFKRLDSDNNDNSPESIRLCILNLASSLLAAPDPPDASSPLYLLRGLVNAIRGQIDGKITDAQVMIEVSLLSVISAAGQENLPYSVNGVEGNDSIYGGDPAVLQEAEKMCTALLEDILTYIRSMNNGVHEKSAVNVCLALFWCVVTWADLSQQRIINLATFLWSQIFNHRDFQRKLVNDTKTWIVKRSQILNDPPLNQLFKFTYKKHCII</sequence>
<reference evidence="6 7" key="1">
    <citation type="submission" date="2024-05" db="EMBL/GenBank/DDBJ databases">
        <authorList>
            <person name="Wallberg A."/>
        </authorList>
    </citation>
    <scope>NUCLEOTIDE SEQUENCE [LARGE SCALE GENOMIC DNA]</scope>
</reference>
<comment type="caution">
    <text evidence="6">The sequence shown here is derived from an EMBL/GenBank/DDBJ whole genome shotgun (WGS) entry which is preliminary data.</text>
</comment>
<accession>A0AAV2R345</accession>
<comment type="subcellular location">
    <subcellularLocation>
        <location evidence="1">Endosome</location>
    </subcellularLocation>
</comment>
<evidence type="ECO:0000313" key="6">
    <source>
        <dbReference type="EMBL" id="CAL4110305.1"/>
    </source>
</evidence>
<dbReference type="AlphaFoldDB" id="A0AAV2R345"/>
<dbReference type="GO" id="GO:0005768">
    <property type="term" value="C:endosome"/>
    <property type="evidence" value="ECO:0007669"/>
    <property type="project" value="UniProtKB-SubCell"/>
</dbReference>
<evidence type="ECO:0000256" key="5">
    <source>
        <dbReference type="ARBA" id="ARBA00022927"/>
    </source>
</evidence>